<dbReference type="PANTHER" id="PTHR33516:SF2">
    <property type="entry name" value="LEXA REPRESSOR-RELATED"/>
    <property type="match status" value="1"/>
</dbReference>
<dbReference type="SUPFAM" id="SSF51306">
    <property type="entry name" value="LexA/Signal peptidase"/>
    <property type="match status" value="1"/>
</dbReference>
<dbReference type="RefSeq" id="WP_045098499.1">
    <property type="nucleotide sequence ID" value="NZ_CP020614.1"/>
</dbReference>
<evidence type="ECO:0000259" key="9">
    <source>
        <dbReference type="Pfam" id="PF00717"/>
    </source>
</evidence>
<dbReference type="Gene3D" id="2.10.109.10">
    <property type="entry name" value="Umud Fragment, subunit A"/>
    <property type="match status" value="1"/>
</dbReference>
<evidence type="ECO:0000313" key="13">
    <source>
        <dbReference type="Proteomes" id="UP000182998"/>
    </source>
</evidence>
<dbReference type="GO" id="GO:0003677">
    <property type="term" value="F:DNA binding"/>
    <property type="evidence" value="ECO:0007669"/>
    <property type="project" value="InterPro"/>
</dbReference>
<dbReference type="NCBIfam" id="NF007621">
    <property type="entry name" value="PRK10276.1"/>
    <property type="match status" value="1"/>
</dbReference>
<feature type="region of interest" description="Disordered" evidence="8">
    <location>
        <begin position="1"/>
        <end position="27"/>
    </location>
</feature>
<dbReference type="STRING" id="451.B6N58_11940"/>
<gene>
    <name evidence="10" type="primary">umuD</name>
    <name evidence="10" type="ORF">LMI_0689</name>
    <name evidence="11" type="ORF">SAMN02982997_02251</name>
</gene>
<protein>
    <submittedName>
        <fullName evidence="11">DNA polymerase V</fullName>
    </submittedName>
    <submittedName>
        <fullName evidence="10">SOS (Error prone) mutagenesis protein UmuD (RumA)</fullName>
        <ecNumber evidence="10">3.4.21.88</ecNumber>
    </submittedName>
</protein>
<dbReference type="CDD" id="cd06529">
    <property type="entry name" value="S24_LexA-like"/>
    <property type="match status" value="1"/>
</dbReference>
<evidence type="ECO:0000256" key="7">
    <source>
        <dbReference type="RuleBase" id="RU003991"/>
    </source>
</evidence>
<dbReference type="Pfam" id="PF00717">
    <property type="entry name" value="Peptidase_S24"/>
    <property type="match status" value="1"/>
</dbReference>
<dbReference type="InterPro" id="IPR036286">
    <property type="entry name" value="LexA/Signal_pep-like_sf"/>
</dbReference>
<dbReference type="PATRIC" id="fig|451.8.peg.2300"/>
<dbReference type="GO" id="GO:0006355">
    <property type="term" value="P:regulation of DNA-templated transcription"/>
    <property type="evidence" value="ECO:0007669"/>
    <property type="project" value="InterPro"/>
</dbReference>
<dbReference type="PRINTS" id="PR00726">
    <property type="entry name" value="LEXASERPTASE"/>
</dbReference>
<accession>A0A098GBY6</accession>
<dbReference type="PANTHER" id="PTHR33516">
    <property type="entry name" value="LEXA REPRESSOR"/>
    <property type="match status" value="1"/>
</dbReference>
<keyword evidence="13" id="KW-1185">Reference proteome</keyword>
<evidence type="ECO:0000313" key="12">
    <source>
        <dbReference type="Proteomes" id="UP000032414"/>
    </source>
</evidence>
<keyword evidence="5" id="KW-0234">DNA repair</keyword>
<evidence type="ECO:0000256" key="2">
    <source>
        <dbReference type="ARBA" id="ARBA00022763"/>
    </source>
</evidence>
<dbReference type="OrthoDB" id="9787787at2"/>
<dbReference type="GO" id="GO:0006281">
    <property type="term" value="P:DNA repair"/>
    <property type="evidence" value="ECO:0007669"/>
    <property type="project" value="UniProtKB-KW"/>
</dbReference>
<dbReference type="InterPro" id="IPR006197">
    <property type="entry name" value="Peptidase_S24_LexA"/>
</dbReference>
<evidence type="ECO:0000256" key="6">
    <source>
        <dbReference type="ARBA" id="ARBA00023236"/>
    </source>
</evidence>
<dbReference type="GO" id="GO:0009432">
    <property type="term" value="P:SOS response"/>
    <property type="evidence" value="ECO:0007669"/>
    <property type="project" value="UniProtKB-KW"/>
</dbReference>
<dbReference type="HOGENOM" id="CLU_066192_0_0_6"/>
<evidence type="ECO:0000256" key="4">
    <source>
        <dbReference type="ARBA" id="ARBA00022813"/>
    </source>
</evidence>
<dbReference type="Proteomes" id="UP000032414">
    <property type="component" value="Chromosome I"/>
</dbReference>
<evidence type="ECO:0000256" key="5">
    <source>
        <dbReference type="ARBA" id="ARBA00023204"/>
    </source>
</evidence>
<dbReference type="GO" id="GO:0004252">
    <property type="term" value="F:serine-type endopeptidase activity"/>
    <property type="evidence" value="ECO:0007669"/>
    <property type="project" value="UniProtKB-EC"/>
</dbReference>
<keyword evidence="2" id="KW-0227">DNA damage</keyword>
<dbReference type="EMBL" id="LN614830">
    <property type="protein sequence ID" value="CEG60013.1"/>
    <property type="molecule type" value="Genomic_DNA"/>
</dbReference>
<dbReference type="EC" id="3.4.21.88" evidence="10"/>
<dbReference type="KEGG" id="tmc:LMI_0689"/>
<dbReference type="AlphaFoldDB" id="A0A098GBY6"/>
<name>A0A098GBY6_LEGMI</name>
<organism evidence="10 12">
    <name type="scientific">Legionella micdadei</name>
    <name type="common">Tatlockia micdadei</name>
    <dbReference type="NCBI Taxonomy" id="451"/>
    <lineage>
        <taxon>Bacteria</taxon>
        <taxon>Pseudomonadati</taxon>
        <taxon>Pseudomonadota</taxon>
        <taxon>Gammaproteobacteria</taxon>
        <taxon>Legionellales</taxon>
        <taxon>Legionellaceae</taxon>
        <taxon>Legionella</taxon>
    </lineage>
</organism>
<comment type="similarity">
    <text evidence="1 7">Belongs to the peptidase S24 family.</text>
</comment>
<evidence type="ECO:0000313" key="11">
    <source>
        <dbReference type="EMBL" id="SCY61602.1"/>
    </source>
</evidence>
<dbReference type="InterPro" id="IPR050077">
    <property type="entry name" value="LexA_repressor"/>
</dbReference>
<keyword evidence="3 7" id="KW-0378">Hydrolase</keyword>
<dbReference type="EMBL" id="FMVN01000011">
    <property type="protein sequence ID" value="SCY61602.1"/>
    <property type="molecule type" value="Genomic_DNA"/>
</dbReference>
<dbReference type="InterPro" id="IPR039418">
    <property type="entry name" value="LexA-like"/>
</dbReference>
<evidence type="ECO:0000256" key="1">
    <source>
        <dbReference type="ARBA" id="ARBA00007484"/>
    </source>
</evidence>
<evidence type="ECO:0000313" key="10">
    <source>
        <dbReference type="EMBL" id="CEG60013.1"/>
    </source>
</evidence>
<keyword evidence="4 7" id="KW-0068">Autocatalytic cleavage</keyword>
<reference evidence="10" key="1">
    <citation type="submission" date="2014-09" db="EMBL/GenBank/DDBJ databases">
        <authorList>
            <person name="GOMEZ-VALERO Laura"/>
        </authorList>
    </citation>
    <scope>NUCLEOTIDE SEQUENCE</scope>
    <source>
        <strain evidence="10">ATCC33218</strain>
    </source>
</reference>
<evidence type="ECO:0000256" key="3">
    <source>
        <dbReference type="ARBA" id="ARBA00022801"/>
    </source>
</evidence>
<reference evidence="11 13" key="3">
    <citation type="submission" date="2016-10" db="EMBL/GenBank/DDBJ databases">
        <authorList>
            <person name="Varghese N."/>
            <person name="Submissions S."/>
        </authorList>
    </citation>
    <scope>NUCLEOTIDE SEQUENCE [LARGE SCALE GENOMIC DNA]</scope>
    <source>
        <strain evidence="11 13">ATCC 33218</strain>
    </source>
</reference>
<feature type="domain" description="Peptidase S24/S26A/S26B/S26C" evidence="9">
    <location>
        <begin position="54"/>
        <end position="170"/>
    </location>
</feature>
<dbReference type="Proteomes" id="UP000182998">
    <property type="component" value="Unassembled WGS sequence"/>
</dbReference>
<evidence type="ECO:0000256" key="8">
    <source>
        <dbReference type="SAM" id="MobiDB-lite"/>
    </source>
</evidence>
<reference evidence="12" key="2">
    <citation type="submission" date="2014-09" db="EMBL/GenBank/DDBJ databases">
        <authorList>
            <person name="Gomez-Valero L."/>
        </authorList>
    </citation>
    <scope>NUCLEOTIDE SEQUENCE [LARGE SCALE GENOMIC DNA]</scope>
    <source>
        <strain evidence="12">ATCC33218</strain>
    </source>
</reference>
<sequence>MITNKHGGKRPGAGRPKGQGKYGEPTKSLRVPISRIQEVLYFLEPSNKTIHKLPIYSSSVRAGFPSPADDYIEDFLDLNEYLINHPAATFIVKASGDSMTDVGIQSGDLLIVDRSLEATHGKIVIAAVNGELTVKRLYKLKGCVKLLPANNKYPAIDITDEQDLVIWGVVKHVIHTFG</sequence>
<keyword evidence="6" id="KW-0742">SOS response</keyword>
<proteinExistence type="inferred from homology"/>
<dbReference type="InterPro" id="IPR015927">
    <property type="entry name" value="Peptidase_S24_S26A/B/C"/>
</dbReference>